<accession>A0A0E9WLW4</accession>
<reference evidence="1" key="2">
    <citation type="journal article" date="2015" name="Fish Shellfish Immunol.">
        <title>Early steps in the European eel (Anguilla anguilla)-Vibrio vulnificus interaction in the gills: Role of the RtxA13 toxin.</title>
        <authorList>
            <person name="Callol A."/>
            <person name="Pajuelo D."/>
            <person name="Ebbesson L."/>
            <person name="Teles M."/>
            <person name="MacKenzie S."/>
            <person name="Amaro C."/>
        </authorList>
    </citation>
    <scope>NUCLEOTIDE SEQUENCE</scope>
</reference>
<dbReference type="EMBL" id="GBXM01017992">
    <property type="protein sequence ID" value="JAH90585.1"/>
    <property type="molecule type" value="Transcribed_RNA"/>
</dbReference>
<organism evidence="1">
    <name type="scientific">Anguilla anguilla</name>
    <name type="common">European freshwater eel</name>
    <name type="synonym">Muraena anguilla</name>
    <dbReference type="NCBI Taxonomy" id="7936"/>
    <lineage>
        <taxon>Eukaryota</taxon>
        <taxon>Metazoa</taxon>
        <taxon>Chordata</taxon>
        <taxon>Craniata</taxon>
        <taxon>Vertebrata</taxon>
        <taxon>Euteleostomi</taxon>
        <taxon>Actinopterygii</taxon>
        <taxon>Neopterygii</taxon>
        <taxon>Teleostei</taxon>
        <taxon>Anguilliformes</taxon>
        <taxon>Anguillidae</taxon>
        <taxon>Anguilla</taxon>
    </lineage>
</organism>
<reference evidence="1" key="1">
    <citation type="submission" date="2014-11" db="EMBL/GenBank/DDBJ databases">
        <authorList>
            <person name="Amaro Gonzalez C."/>
        </authorList>
    </citation>
    <scope>NUCLEOTIDE SEQUENCE</scope>
</reference>
<proteinExistence type="predicted"/>
<sequence>MQTGTDNSEKEVVYIKADSIQTQNQSQSQELSSCAGIATQVRDHLCTECKLVRPDPTEKELVMYLHALRYKGPDFEYSTRIPEWAREDWEED</sequence>
<dbReference type="AlphaFoldDB" id="A0A0E9WLW4"/>
<name>A0A0E9WLW4_ANGAN</name>
<protein>
    <submittedName>
        <fullName evidence="1">Uncharacterized protein</fullName>
    </submittedName>
</protein>
<evidence type="ECO:0000313" key="1">
    <source>
        <dbReference type="EMBL" id="JAH90585.1"/>
    </source>
</evidence>